<feature type="compositionally biased region" description="Basic residues" evidence="1">
    <location>
        <begin position="49"/>
        <end position="60"/>
    </location>
</feature>
<reference evidence="2" key="1">
    <citation type="journal article" date="2019" name="Sci. Rep.">
        <title>Draft genome of Tanacetum cinerariifolium, the natural source of mosquito coil.</title>
        <authorList>
            <person name="Yamashiro T."/>
            <person name="Shiraishi A."/>
            <person name="Satake H."/>
            <person name="Nakayama K."/>
        </authorList>
    </citation>
    <scope>NUCLEOTIDE SEQUENCE</scope>
</reference>
<gene>
    <name evidence="2" type="ORF">Tci_929769</name>
</gene>
<sequence length="60" mass="6594">MGSSRSTSRCHRAYAYKANPITTAFDAKVGTMNLRGRTPAELHAPRLSLSRKKSQHHGQG</sequence>
<protein>
    <submittedName>
        <fullName evidence="2">Uncharacterized protein</fullName>
    </submittedName>
</protein>
<accession>A0A699XHD2</accession>
<dbReference type="EMBL" id="BKCJ011845134">
    <property type="protein sequence ID" value="GFD57800.1"/>
    <property type="molecule type" value="Genomic_DNA"/>
</dbReference>
<feature type="region of interest" description="Disordered" evidence="1">
    <location>
        <begin position="38"/>
        <end position="60"/>
    </location>
</feature>
<feature type="non-terminal residue" evidence="2">
    <location>
        <position position="60"/>
    </location>
</feature>
<organism evidence="2">
    <name type="scientific">Tanacetum cinerariifolium</name>
    <name type="common">Dalmatian daisy</name>
    <name type="synonym">Chrysanthemum cinerariifolium</name>
    <dbReference type="NCBI Taxonomy" id="118510"/>
    <lineage>
        <taxon>Eukaryota</taxon>
        <taxon>Viridiplantae</taxon>
        <taxon>Streptophyta</taxon>
        <taxon>Embryophyta</taxon>
        <taxon>Tracheophyta</taxon>
        <taxon>Spermatophyta</taxon>
        <taxon>Magnoliopsida</taxon>
        <taxon>eudicotyledons</taxon>
        <taxon>Gunneridae</taxon>
        <taxon>Pentapetalae</taxon>
        <taxon>asterids</taxon>
        <taxon>campanulids</taxon>
        <taxon>Asterales</taxon>
        <taxon>Asteraceae</taxon>
        <taxon>Asteroideae</taxon>
        <taxon>Anthemideae</taxon>
        <taxon>Anthemidinae</taxon>
        <taxon>Tanacetum</taxon>
    </lineage>
</organism>
<evidence type="ECO:0000256" key="1">
    <source>
        <dbReference type="SAM" id="MobiDB-lite"/>
    </source>
</evidence>
<proteinExistence type="predicted"/>
<evidence type="ECO:0000313" key="2">
    <source>
        <dbReference type="EMBL" id="GFD57800.1"/>
    </source>
</evidence>
<comment type="caution">
    <text evidence="2">The sequence shown here is derived from an EMBL/GenBank/DDBJ whole genome shotgun (WGS) entry which is preliminary data.</text>
</comment>
<dbReference type="AlphaFoldDB" id="A0A699XHD2"/>
<name>A0A699XHD2_TANCI</name>